<dbReference type="EMBL" id="BLLF01001624">
    <property type="protein sequence ID" value="GFH20388.1"/>
    <property type="molecule type" value="Genomic_DNA"/>
</dbReference>
<evidence type="ECO:0000313" key="1">
    <source>
        <dbReference type="EMBL" id="GFH20388.1"/>
    </source>
</evidence>
<dbReference type="InterPro" id="IPR051681">
    <property type="entry name" value="Ser/Thr_Kinases-Pseudokinases"/>
</dbReference>
<gene>
    <name evidence="1" type="ORF">HaLaN_17499</name>
</gene>
<dbReference type="Proteomes" id="UP000485058">
    <property type="component" value="Unassembled WGS sequence"/>
</dbReference>
<evidence type="ECO:0000313" key="2">
    <source>
        <dbReference type="Proteomes" id="UP000485058"/>
    </source>
</evidence>
<dbReference type="AlphaFoldDB" id="A0A699ZPL6"/>
<dbReference type="GO" id="GO:0004674">
    <property type="term" value="F:protein serine/threonine kinase activity"/>
    <property type="evidence" value="ECO:0007669"/>
    <property type="project" value="TreeGrafter"/>
</dbReference>
<dbReference type="Gene3D" id="3.30.200.20">
    <property type="entry name" value="Phosphorylase Kinase, domain 1"/>
    <property type="match status" value="1"/>
</dbReference>
<proteinExistence type="predicted"/>
<dbReference type="Gene3D" id="1.10.510.10">
    <property type="entry name" value="Transferase(Phosphotransferase) domain 1"/>
    <property type="match status" value="1"/>
</dbReference>
<accession>A0A699ZPL6</accession>
<keyword evidence="2" id="KW-1185">Reference proteome</keyword>
<dbReference type="SUPFAM" id="SSF56112">
    <property type="entry name" value="Protein kinase-like (PK-like)"/>
    <property type="match status" value="1"/>
</dbReference>
<sequence>MPMREDVVLGMVFDDIQFEQGANGGLLGVGSVGSVYLATYKGQQVAVKDSLHHEFQLLSRLSHPNVVHLNTIHGHKRLSLHRALLVALDIARGLAYLHSLNIVHRGQGERVGCRA</sequence>
<dbReference type="PANTHER" id="PTHR44329:SF214">
    <property type="entry name" value="PROTEIN KINASE DOMAIN-CONTAINING PROTEIN"/>
    <property type="match status" value="1"/>
</dbReference>
<dbReference type="InterPro" id="IPR011009">
    <property type="entry name" value="Kinase-like_dom_sf"/>
</dbReference>
<comment type="caution">
    <text evidence="1">The sequence shown here is derived from an EMBL/GenBank/DDBJ whole genome shotgun (WGS) entry which is preliminary data.</text>
</comment>
<keyword evidence="1" id="KW-0808">Transferase</keyword>
<organism evidence="1 2">
    <name type="scientific">Haematococcus lacustris</name>
    <name type="common">Green alga</name>
    <name type="synonym">Haematococcus pluvialis</name>
    <dbReference type="NCBI Taxonomy" id="44745"/>
    <lineage>
        <taxon>Eukaryota</taxon>
        <taxon>Viridiplantae</taxon>
        <taxon>Chlorophyta</taxon>
        <taxon>core chlorophytes</taxon>
        <taxon>Chlorophyceae</taxon>
        <taxon>CS clade</taxon>
        <taxon>Chlamydomonadales</taxon>
        <taxon>Haematococcaceae</taxon>
        <taxon>Haematococcus</taxon>
    </lineage>
</organism>
<dbReference type="PANTHER" id="PTHR44329">
    <property type="entry name" value="SERINE/THREONINE-PROTEIN KINASE TNNI3K-RELATED"/>
    <property type="match status" value="1"/>
</dbReference>
<name>A0A699ZPL6_HAELA</name>
<reference evidence="1 2" key="1">
    <citation type="submission" date="2020-02" db="EMBL/GenBank/DDBJ databases">
        <title>Draft genome sequence of Haematococcus lacustris strain NIES-144.</title>
        <authorList>
            <person name="Morimoto D."/>
            <person name="Nakagawa S."/>
            <person name="Yoshida T."/>
            <person name="Sawayama S."/>
        </authorList>
    </citation>
    <scope>NUCLEOTIDE SEQUENCE [LARGE SCALE GENOMIC DNA]</scope>
    <source>
        <strain evidence="1 2">NIES-144</strain>
    </source>
</reference>
<keyword evidence="1" id="KW-0418">Kinase</keyword>
<protein>
    <submittedName>
        <fullName evidence="1">Protein kinase domain-containing protein</fullName>
    </submittedName>
</protein>